<keyword evidence="3" id="KW-1185">Reference proteome</keyword>
<proteinExistence type="predicted"/>
<organism evidence="2 3">
    <name type="scientific">Ignelater luminosus</name>
    <name type="common">Cucubano</name>
    <name type="synonym">Pyrophorus luminosus</name>
    <dbReference type="NCBI Taxonomy" id="2038154"/>
    <lineage>
        <taxon>Eukaryota</taxon>
        <taxon>Metazoa</taxon>
        <taxon>Ecdysozoa</taxon>
        <taxon>Arthropoda</taxon>
        <taxon>Hexapoda</taxon>
        <taxon>Insecta</taxon>
        <taxon>Pterygota</taxon>
        <taxon>Neoptera</taxon>
        <taxon>Endopterygota</taxon>
        <taxon>Coleoptera</taxon>
        <taxon>Polyphaga</taxon>
        <taxon>Elateriformia</taxon>
        <taxon>Elateroidea</taxon>
        <taxon>Elateridae</taxon>
        <taxon>Agrypninae</taxon>
        <taxon>Pyrophorini</taxon>
        <taxon>Ignelater</taxon>
    </lineage>
</organism>
<dbReference type="Proteomes" id="UP000801492">
    <property type="component" value="Unassembled WGS sequence"/>
</dbReference>
<dbReference type="EMBL" id="VTPC01090355">
    <property type="protein sequence ID" value="KAF2883548.1"/>
    <property type="molecule type" value="Genomic_DNA"/>
</dbReference>
<accession>A0A8K0CFG4</accession>
<protein>
    <submittedName>
        <fullName evidence="2">Uncharacterized protein</fullName>
    </submittedName>
</protein>
<gene>
    <name evidence="2" type="ORF">ILUMI_22612</name>
</gene>
<keyword evidence="1" id="KW-0472">Membrane</keyword>
<comment type="caution">
    <text evidence="2">The sequence shown here is derived from an EMBL/GenBank/DDBJ whole genome shotgun (WGS) entry which is preliminary data.</text>
</comment>
<evidence type="ECO:0000313" key="2">
    <source>
        <dbReference type="EMBL" id="KAF2883548.1"/>
    </source>
</evidence>
<keyword evidence="1" id="KW-0812">Transmembrane</keyword>
<dbReference type="AlphaFoldDB" id="A0A8K0CFG4"/>
<evidence type="ECO:0000256" key="1">
    <source>
        <dbReference type="SAM" id="Phobius"/>
    </source>
</evidence>
<sequence>MFRCCVCLFKLSYNKVTHISKLVIMGRRSGKLAKSAKVVKATGKNETKKATSTNSNNSVQKWTGAKSSSLSWIAGGVALSAALFSMIKLRKYNFNIGMNKKL</sequence>
<feature type="transmembrane region" description="Helical" evidence="1">
    <location>
        <begin position="70"/>
        <end position="89"/>
    </location>
</feature>
<reference evidence="2" key="1">
    <citation type="submission" date="2019-08" db="EMBL/GenBank/DDBJ databases">
        <title>The genome of the North American firefly Photinus pyralis.</title>
        <authorList>
            <consortium name="Photinus pyralis genome working group"/>
            <person name="Fallon T.R."/>
            <person name="Sander Lower S.E."/>
            <person name="Weng J.-K."/>
        </authorList>
    </citation>
    <scope>NUCLEOTIDE SEQUENCE</scope>
    <source>
        <strain evidence="2">TRF0915ILg1</strain>
        <tissue evidence="2">Whole body</tissue>
    </source>
</reference>
<name>A0A8K0CFG4_IGNLU</name>
<keyword evidence="1" id="KW-1133">Transmembrane helix</keyword>
<evidence type="ECO:0000313" key="3">
    <source>
        <dbReference type="Proteomes" id="UP000801492"/>
    </source>
</evidence>